<comment type="subcellular location">
    <subcellularLocation>
        <location evidence="1 6">Mitochondrion</location>
    </subcellularLocation>
</comment>
<comment type="subunit">
    <text evidence="6">Component of the mitochondrial small ribosomal subunit.</text>
</comment>
<dbReference type="AlphaFoldDB" id="G8BRW8"/>
<sequence>MKIQQNAVNVLERTSSYLRSGLLTKQPAWYNVVAEIPPSKKFERTPKFTNPSNNKKLNELRIIDERLVSDRNGTFLFKSRYNKLDKKSSSKNVYKPAKLSYIEDQLREVFYIQHPWELSRPKIVVENNGDETYDWSHIQQLGKALDGENVVQRAMYLMKKKLIMIFQKHTIKARYEFYRVRMQSEIEEQVAQEEAEMFGSVFGPSTIEFGMDQEQKVIDVWKRKAIAETELMEAKRTNPSETWAQEKEEDVNYPDGEQITEEATGITL</sequence>
<dbReference type="KEGG" id="tpf:TPHA_0C03420"/>
<dbReference type="PANTHER" id="PTHR37799">
    <property type="entry name" value="37S RIBOSOMAL PROTEIN S25, MITOCHONDRIAL"/>
    <property type="match status" value="1"/>
</dbReference>
<dbReference type="OrthoDB" id="5542239at2759"/>
<evidence type="ECO:0000256" key="6">
    <source>
        <dbReference type="PIRNR" id="PIRNR029764"/>
    </source>
</evidence>
<comment type="similarity">
    <text evidence="2">Belongs to the mitochondrion-specific ribosomal protein mS23 family.</text>
</comment>
<evidence type="ECO:0000256" key="4">
    <source>
        <dbReference type="ARBA" id="ARBA00023128"/>
    </source>
</evidence>
<dbReference type="RefSeq" id="XP_003684928.1">
    <property type="nucleotide sequence ID" value="XM_003684880.1"/>
</dbReference>
<evidence type="ECO:0000256" key="7">
    <source>
        <dbReference type="SAM" id="MobiDB-lite"/>
    </source>
</evidence>
<organism evidence="8 9">
    <name type="scientific">Tetrapisispora phaffii (strain ATCC 24235 / CBS 4417 / NBRC 1672 / NRRL Y-8282 / UCD 70-5)</name>
    <name type="common">Yeast</name>
    <name type="synonym">Fabospora phaffii</name>
    <dbReference type="NCBI Taxonomy" id="1071381"/>
    <lineage>
        <taxon>Eukaryota</taxon>
        <taxon>Fungi</taxon>
        <taxon>Dikarya</taxon>
        <taxon>Ascomycota</taxon>
        <taxon>Saccharomycotina</taxon>
        <taxon>Saccharomycetes</taxon>
        <taxon>Saccharomycetales</taxon>
        <taxon>Saccharomycetaceae</taxon>
        <taxon>Tetrapisispora</taxon>
    </lineage>
</organism>
<dbReference type="STRING" id="1071381.G8BRW8"/>
<evidence type="ECO:0000256" key="5">
    <source>
        <dbReference type="ARBA" id="ARBA00023274"/>
    </source>
</evidence>
<keyword evidence="3 6" id="KW-0689">Ribosomal protein</keyword>
<dbReference type="GeneID" id="11533471"/>
<dbReference type="HOGENOM" id="CLU_081350_0_0_1"/>
<evidence type="ECO:0000313" key="9">
    <source>
        <dbReference type="Proteomes" id="UP000005666"/>
    </source>
</evidence>
<dbReference type="GO" id="GO:0005763">
    <property type="term" value="C:mitochondrial small ribosomal subunit"/>
    <property type="evidence" value="ECO:0007669"/>
    <property type="project" value="UniProtKB-UniRule"/>
</dbReference>
<dbReference type="OMA" id="ENWKIWA"/>
<keyword evidence="9" id="KW-1185">Reference proteome</keyword>
<reference evidence="8 9" key="1">
    <citation type="journal article" date="2011" name="Proc. Natl. Acad. Sci. U.S.A.">
        <title>Evolutionary erosion of yeast sex chromosomes by mating-type switching accidents.</title>
        <authorList>
            <person name="Gordon J.L."/>
            <person name="Armisen D."/>
            <person name="Proux-Wera E."/>
            <person name="Oheigeartaigh S.S."/>
            <person name="Byrne K.P."/>
            <person name="Wolfe K.H."/>
        </authorList>
    </citation>
    <scope>NUCLEOTIDE SEQUENCE [LARGE SCALE GENOMIC DNA]</scope>
    <source>
        <strain evidence="9">ATCC 24235 / CBS 4417 / NBRC 1672 / NRRL Y-8282 / UCD 70-5</strain>
    </source>
</reference>
<evidence type="ECO:0000256" key="3">
    <source>
        <dbReference type="ARBA" id="ARBA00022980"/>
    </source>
</evidence>
<dbReference type="InterPro" id="IPR016939">
    <property type="entry name" value="Ribosomal_mS23_fun"/>
</dbReference>
<evidence type="ECO:0000256" key="1">
    <source>
        <dbReference type="ARBA" id="ARBA00004173"/>
    </source>
</evidence>
<proteinExistence type="inferred from homology"/>
<keyword evidence="5 6" id="KW-0687">Ribonucleoprotein</keyword>
<dbReference type="Proteomes" id="UP000005666">
    <property type="component" value="Chromosome 3"/>
</dbReference>
<dbReference type="PIRSF" id="PIRSF029764">
    <property type="entry name" value="RSM25"/>
    <property type="match status" value="1"/>
</dbReference>
<dbReference type="PANTHER" id="PTHR37799:SF1">
    <property type="entry name" value="SMALL RIBOSOMAL SUBUNIT PROTEIN MS23"/>
    <property type="match status" value="1"/>
</dbReference>
<dbReference type="GO" id="GO:0003735">
    <property type="term" value="F:structural constituent of ribosome"/>
    <property type="evidence" value="ECO:0007669"/>
    <property type="project" value="UniProtKB-UniRule"/>
</dbReference>
<dbReference type="eggNOG" id="ENOG502RZQQ">
    <property type="taxonomic scope" value="Eukaryota"/>
</dbReference>
<evidence type="ECO:0000256" key="2">
    <source>
        <dbReference type="ARBA" id="ARBA00009864"/>
    </source>
</evidence>
<feature type="region of interest" description="Disordered" evidence="7">
    <location>
        <begin position="235"/>
        <end position="268"/>
    </location>
</feature>
<accession>G8BRW8</accession>
<dbReference type="EMBL" id="HE612858">
    <property type="protein sequence ID" value="CCE62494.1"/>
    <property type="molecule type" value="Genomic_DNA"/>
</dbReference>
<keyword evidence="4 6" id="KW-0496">Mitochondrion</keyword>
<name>G8BRW8_TETPH</name>
<protein>
    <recommendedName>
        <fullName evidence="6">37S ribosomal protein S25, mitochondrial</fullName>
    </recommendedName>
</protein>
<evidence type="ECO:0000313" key="8">
    <source>
        <dbReference type="EMBL" id="CCE62494.1"/>
    </source>
</evidence>
<dbReference type="Pfam" id="PF13741">
    <property type="entry name" value="MRP-S25"/>
    <property type="match status" value="1"/>
</dbReference>
<gene>
    <name evidence="8" type="primary">TPHA0C03420</name>
    <name evidence="8" type="ordered locus">TPHA_0C03420</name>
</gene>